<dbReference type="Proteomes" id="UP000193922">
    <property type="component" value="Unassembled WGS sequence"/>
</dbReference>
<dbReference type="SMART" id="SM00088">
    <property type="entry name" value="PINT"/>
    <property type="match status" value="1"/>
</dbReference>
<dbReference type="EMBL" id="MCFD01000008">
    <property type="protein sequence ID" value="ORX69140.1"/>
    <property type="molecule type" value="Genomic_DNA"/>
</dbReference>
<proteinExistence type="inferred from homology"/>
<dbReference type="GeneID" id="63804464"/>
<evidence type="ECO:0000259" key="6">
    <source>
        <dbReference type="PROSITE" id="PS50250"/>
    </source>
</evidence>
<feature type="domain" description="PCI" evidence="6">
    <location>
        <begin position="184"/>
        <end position="348"/>
    </location>
</feature>
<dbReference type="PANTHER" id="PTHR15350:SF2">
    <property type="entry name" value="EUKARYOTIC TRANSLATION INITIATION FACTOR 3 SUBUNIT M"/>
    <property type="match status" value="1"/>
</dbReference>
<dbReference type="GO" id="GO:0003743">
    <property type="term" value="F:translation initiation factor activity"/>
    <property type="evidence" value="ECO:0007669"/>
    <property type="project" value="UniProtKB-UniRule"/>
</dbReference>
<dbReference type="InterPro" id="IPR045237">
    <property type="entry name" value="COPS7/eIF3m"/>
</dbReference>
<dbReference type="STRING" id="61395.A0A1Y1W6H3"/>
<name>A0A1Y1W6H3_9FUNG</name>
<dbReference type="GO" id="GO:0033290">
    <property type="term" value="C:eukaryotic 48S preinitiation complex"/>
    <property type="evidence" value="ECO:0007669"/>
    <property type="project" value="UniProtKB-UniRule"/>
</dbReference>
<evidence type="ECO:0000256" key="5">
    <source>
        <dbReference type="HAMAP-Rule" id="MF_03012"/>
    </source>
</evidence>
<dbReference type="InterPro" id="IPR027528">
    <property type="entry name" value="eIF3m"/>
</dbReference>
<evidence type="ECO:0000313" key="8">
    <source>
        <dbReference type="Proteomes" id="UP000193922"/>
    </source>
</evidence>
<dbReference type="InterPro" id="IPR000717">
    <property type="entry name" value="PCI_dom"/>
</dbReference>
<accession>A0A1Y1W6H3</accession>
<gene>
    <name evidence="7" type="ORF">DL89DRAFT_268155</name>
</gene>
<evidence type="ECO:0000256" key="2">
    <source>
        <dbReference type="ARBA" id="ARBA00022490"/>
    </source>
</evidence>
<comment type="function">
    <text evidence="5">Component of the eukaryotic translation initiation factor 3 (eIF-3) complex, which is involved in protein synthesis of a specialized repertoire of mRNAs and, together with other initiation factors, stimulates binding of mRNA and methionyl-tRNAi to the 40S ribosome. The eIF-3 complex specifically targets and initiates translation of a subset of mRNAs involved in cell proliferation.</text>
</comment>
<comment type="similarity">
    <text evidence="1">Belongs to the CSN7/EIF3M family. CSN7 subfamily.</text>
</comment>
<dbReference type="GO" id="GO:0071541">
    <property type="term" value="C:eukaryotic translation initiation factor 3 complex, eIF3m"/>
    <property type="evidence" value="ECO:0007669"/>
    <property type="project" value="UniProtKB-UniRule"/>
</dbReference>
<keyword evidence="8" id="KW-1185">Reference proteome</keyword>
<dbReference type="OrthoDB" id="10267031at2759"/>
<dbReference type="InterPro" id="IPR040750">
    <property type="entry name" value="eIF3m_C_helix"/>
</dbReference>
<protein>
    <recommendedName>
        <fullName evidence="5">Eukaryotic translation initiation factor 3 subunit M</fullName>
        <shortName evidence="5">eIF3m</shortName>
    </recommendedName>
</protein>
<dbReference type="Pfam" id="PF18005">
    <property type="entry name" value="eIF3m_C_helix"/>
    <property type="match status" value="1"/>
</dbReference>
<dbReference type="GO" id="GO:0016282">
    <property type="term" value="C:eukaryotic 43S preinitiation complex"/>
    <property type="evidence" value="ECO:0007669"/>
    <property type="project" value="UniProtKB-UniRule"/>
</dbReference>
<dbReference type="GO" id="GO:0001732">
    <property type="term" value="P:formation of cytoplasmic translation initiation complex"/>
    <property type="evidence" value="ECO:0007669"/>
    <property type="project" value="UniProtKB-UniRule"/>
</dbReference>
<keyword evidence="3 5" id="KW-0396">Initiation factor</keyword>
<comment type="similarity">
    <text evidence="5">Belongs to the eIF-3 subunit M family.</text>
</comment>
<evidence type="ECO:0000256" key="1">
    <source>
        <dbReference type="ARBA" id="ARBA00008482"/>
    </source>
</evidence>
<keyword evidence="4 5" id="KW-0648">Protein biosynthesis</keyword>
<comment type="subunit">
    <text evidence="5">Component of the eukaryotic translation initiation factor 3 (eIF-3) complex.</text>
</comment>
<dbReference type="RefSeq" id="XP_040742872.1">
    <property type="nucleotide sequence ID" value="XM_040887816.1"/>
</dbReference>
<dbReference type="Pfam" id="PF01399">
    <property type="entry name" value="PCI"/>
    <property type="match status" value="1"/>
</dbReference>
<dbReference type="HAMAP" id="MF_03012">
    <property type="entry name" value="eIF3m"/>
    <property type="match status" value="1"/>
</dbReference>
<dbReference type="PROSITE" id="PS50250">
    <property type="entry name" value="PCI"/>
    <property type="match status" value="1"/>
</dbReference>
<reference evidence="7 8" key="1">
    <citation type="submission" date="2016-07" db="EMBL/GenBank/DDBJ databases">
        <title>Pervasive Adenine N6-methylation of Active Genes in Fungi.</title>
        <authorList>
            <consortium name="DOE Joint Genome Institute"/>
            <person name="Mondo S.J."/>
            <person name="Dannebaum R.O."/>
            <person name="Kuo R.C."/>
            <person name="Labutti K."/>
            <person name="Haridas S."/>
            <person name="Kuo A."/>
            <person name="Salamov A."/>
            <person name="Ahrendt S.R."/>
            <person name="Lipzen A."/>
            <person name="Sullivan W."/>
            <person name="Andreopoulos W.B."/>
            <person name="Clum A."/>
            <person name="Lindquist E."/>
            <person name="Daum C."/>
            <person name="Ramamoorthy G.K."/>
            <person name="Gryganskyi A."/>
            <person name="Culley D."/>
            <person name="Magnuson J.K."/>
            <person name="James T.Y."/>
            <person name="O'Malley M.A."/>
            <person name="Stajich J.E."/>
            <person name="Spatafora J.W."/>
            <person name="Visel A."/>
            <person name="Grigoriev I.V."/>
        </authorList>
    </citation>
    <scope>NUCLEOTIDE SEQUENCE [LARGE SCALE GENOMIC DNA]</scope>
    <source>
        <strain evidence="7 8">ATCC 12442</strain>
    </source>
</reference>
<comment type="subcellular location">
    <subcellularLocation>
        <location evidence="5">Cytoplasm</location>
    </subcellularLocation>
</comment>
<comment type="caution">
    <text evidence="7">The sequence shown here is derived from an EMBL/GenBank/DDBJ whole genome shotgun (WGS) entry which is preliminary data.</text>
</comment>
<dbReference type="PANTHER" id="PTHR15350">
    <property type="entry name" value="COP9 SIGNALOSOME COMPLEX SUBUNIT 7/DENDRITIC CELL PROTEIN GA17"/>
    <property type="match status" value="1"/>
</dbReference>
<dbReference type="AlphaFoldDB" id="A0A1Y1W6H3"/>
<keyword evidence="2 5" id="KW-0963">Cytoplasm</keyword>
<evidence type="ECO:0000256" key="4">
    <source>
        <dbReference type="ARBA" id="ARBA00022917"/>
    </source>
</evidence>
<organism evidence="7 8">
    <name type="scientific">Linderina pennispora</name>
    <dbReference type="NCBI Taxonomy" id="61395"/>
    <lineage>
        <taxon>Eukaryota</taxon>
        <taxon>Fungi</taxon>
        <taxon>Fungi incertae sedis</taxon>
        <taxon>Zoopagomycota</taxon>
        <taxon>Kickxellomycotina</taxon>
        <taxon>Kickxellomycetes</taxon>
        <taxon>Kickxellales</taxon>
        <taxon>Kickxellaceae</taxon>
        <taxon>Linderina</taxon>
    </lineage>
</organism>
<sequence length="401" mass="43178">MTASDVIFMDGEAVSQVEELARYIAQVKSISDADSFVNQLKEASIAELLKEACNGTLAASPEAKLEAVYNQLFAIVLTQSAGPEEVDTYVREIVADLTENVQSGAAVLKVLNNLYNLLPATAIRASVFKGIVAVAGKTNLLATLLPLISRLPTLFGEWSIESEAKIELLLSIRDSLEAAGLNSEAYETELVFLETVSESPEKLAQIASSAIVHYVNISAVCDLDALANLPQVQELNKGGKLGDAGSLLDTLLSSDFKGWKAYVEANKAQLEALGVDIEKASDKMRLLTVASIAADNLGQDVPFSTVAEAIEVDADEVEVWIIDVIRAGLIQGKMNQVTSTVLPTRSTYRKFGQEQWAVLAERLAQWKASLEKLQPVISNAKLLAQQQAVQMAGQAKVTIEK</sequence>
<evidence type="ECO:0000256" key="3">
    <source>
        <dbReference type="ARBA" id="ARBA00022540"/>
    </source>
</evidence>
<evidence type="ECO:0000313" key="7">
    <source>
        <dbReference type="EMBL" id="ORX69140.1"/>
    </source>
</evidence>